<feature type="region of interest" description="Disordered" evidence="2">
    <location>
        <begin position="1"/>
        <end position="43"/>
    </location>
</feature>
<feature type="compositionally biased region" description="Basic and acidic residues" evidence="2">
    <location>
        <begin position="12"/>
        <end position="23"/>
    </location>
</feature>
<dbReference type="Gene3D" id="1.25.40.420">
    <property type="match status" value="1"/>
</dbReference>
<dbReference type="CDD" id="cd14733">
    <property type="entry name" value="BACK"/>
    <property type="match status" value="1"/>
</dbReference>
<dbReference type="AlphaFoldDB" id="A0A8T0HS16"/>
<protein>
    <recommendedName>
        <fullName evidence="3">BTB domain-containing protein</fullName>
    </recommendedName>
</protein>
<organism evidence="4 5">
    <name type="scientific">Ceratodon purpureus</name>
    <name type="common">Fire moss</name>
    <name type="synonym">Dicranum purpureum</name>
    <dbReference type="NCBI Taxonomy" id="3225"/>
    <lineage>
        <taxon>Eukaryota</taxon>
        <taxon>Viridiplantae</taxon>
        <taxon>Streptophyta</taxon>
        <taxon>Embryophyta</taxon>
        <taxon>Bryophyta</taxon>
        <taxon>Bryophytina</taxon>
        <taxon>Bryopsida</taxon>
        <taxon>Dicranidae</taxon>
        <taxon>Pseudoditrichales</taxon>
        <taxon>Ditrichaceae</taxon>
        <taxon>Ceratodon</taxon>
    </lineage>
</organism>
<keyword evidence="5" id="KW-1185">Reference proteome</keyword>
<evidence type="ECO:0000256" key="1">
    <source>
        <dbReference type="ARBA" id="ARBA00004906"/>
    </source>
</evidence>
<name>A0A8T0HS16_CERPU</name>
<feature type="domain" description="BTB" evidence="3">
    <location>
        <begin position="128"/>
        <end position="196"/>
    </location>
</feature>
<dbReference type="PANTHER" id="PTHR46672">
    <property type="entry name" value="OS08G0495500 PROTEIN-RELATED"/>
    <property type="match status" value="1"/>
</dbReference>
<comment type="caution">
    <text evidence="4">The sequence shown here is derived from an EMBL/GenBank/DDBJ whole genome shotgun (WGS) entry which is preliminary data.</text>
</comment>
<dbReference type="SUPFAM" id="SSF54695">
    <property type="entry name" value="POZ domain"/>
    <property type="match status" value="1"/>
</dbReference>
<evidence type="ECO:0000313" key="4">
    <source>
        <dbReference type="EMBL" id="KAG0573559.1"/>
    </source>
</evidence>
<dbReference type="InterPro" id="IPR011333">
    <property type="entry name" value="SKP1/BTB/POZ_sf"/>
</dbReference>
<proteinExistence type="predicted"/>
<evidence type="ECO:0000256" key="2">
    <source>
        <dbReference type="SAM" id="MobiDB-lite"/>
    </source>
</evidence>
<dbReference type="SMART" id="SM00225">
    <property type="entry name" value="BTB"/>
    <property type="match status" value="1"/>
</dbReference>
<sequence length="293" mass="32426">MKEEEQEMLDVGGHKDKYRRMIDGNRGAGGSEGSGGGGSGGGGGSRGAAMDLIMCHQCGNLIENNVTYCHACYDMRSDSDFRNEQRWGNLESDLVVLAADLQKERAATKRLEETLQSFRKMLLQGIHADVTIETGEFDKTPAHRAVLASRSPVFKAMFEHELQEKTCAHIRVADVPTPAMRALLLYLYTGDHDTKVMKEHSMALLTAAHKYDIPDLKRVCEVAVANAVQPSNVLEILQQARIYDAAVVKKACVECIAQNLNQVAYTEEFRNLVYRNDDPEAILDTVQSIAAHQ</sequence>
<dbReference type="Gene3D" id="3.30.710.10">
    <property type="entry name" value="Potassium Channel Kv1.1, Chain A"/>
    <property type="match status" value="1"/>
</dbReference>
<accession>A0A8T0HS16</accession>
<comment type="pathway">
    <text evidence="1">Protein modification; protein ubiquitination.</text>
</comment>
<dbReference type="PROSITE" id="PS50097">
    <property type="entry name" value="BTB"/>
    <property type="match status" value="1"/>
</dbReference>
<gene>
    <name evidence="4" type="ORF">KC19_VG188400</name>
</gene>
<dbReference type="Proteomes" id="UP000822688">
    <property type="component" value="Chromosome V"/>
</dbReference>
<dbReference type="InterPro" id="IPR044714">
    <property type="entry name" value="AtSIBP1-like"/>
</dbReference>
<reference evidence="4" key="1">
    <citation type="submission" date="2020-06" db="EMBL/GenBank/DDBJ databases">
        <title>WGS assembly of Ceratodon purpureus strain R40.</title>
        <authorList>
            <person name="Carey S.B."/>
            <person name="Jenkins J."/>
            <person name="Shu S."/>
            <person name="Lovell J.T."/>
            <person name="Sreedasyam A."/>
            <person name="Maumus F."/>
            <person name="Tiley G.P."/>
            <person name="Fernandez-Pozo N."/>
            <person name="Barry K."/>
            <person name="Chen C."/>
            <person name="Wang M."/>
            <person name="Lipzen A."/>
            <person name="Daum C."/>
            <person name="Saski C.A."/>
            <person name="Payton A.C."/>
            <person name="Mcbreen J.C."/>
            <person name="Conrad R.E."/>
            <person name="Kollar L.M."/>
            <person name="Olsson S."/>
            <person name="Huttunen S."/>
            <person name="Landis J.B."/>
            <person name="Wickett N.J."/>
            <person name="Johnson M.G."/>
            <person name="Rensing S.A."/>
            <person name="Grimwood J."/>
            <person name="Schmutz J."/>
            <person name="Mcdaniel S.F."/>
        </authorList>
    </citation>
    <scope>NUCLEOTIDE SEQUENCE</scope>
    <source>
        <strain evidence="4">R40</strain>
    </source>
</reference>
<dbReference type="EMBL" id="CM026426">
    <property type="protein sequence ID" value="KAG0573559.1"/>
    <property type="molecule type" value="Genomic_DNA"/>
</dbReference>
<feature type="compositionally biased region" description="Gly residues" evidence="2">
    <location>
        <begin position="26"/>
        <end position="43"/>
    </location>
</feature>
<evidence type="ECO:0000313" key="5">
    <source>
        <dbReference type="Proteomes" id="UP000822688"/>
    </source>
</evidence>
<dbReference type="InterPro" id="IPR000210">
    <property type="entry name" value="BTB/POZ_dom"/>
</dbReference>
<evidence type="ECO:0000259" key="3">
    <source>
        <dbReference type="PROSITE" id="PS50097"/>
    </source>
</evidence>
<dbReference type="CDD" id="cd18186">
    <property type="entry name" value="BTB_POZ_ZBTB_KLHL-like"/>
    <property type="match status" value="1"/>
</dbReference>
<dbReference type="PANTHER" id="PTHR46672:SF6">
    <property type="entry name" value="BTB DOMAIN-CONTAINING PROTEIN"/>
    <property type="match status" value="1"/>
</dbReference>
<dbReference type="Pfam" id="PF00651">
    <property type="entry name" value="BTB"/>
    <property type="match status" value="1"/>
</dbReference>